<dbReference type="EMBL" id="RJUF01000005">
    <property type="protein sequence ID" value="MCP9762000.1"/>
    <property type="molecule type" value="Genomic_DNA"/>
</dbReference>
<evidence type="ECO:0000313" key="3">
    <source>
        <dbReference type="Proteomes" id="UP001204144"/>
    </source>
</evidence>
<dbReference type="PROSITE" id="PS51820">
    <property type="entry name" value="PA14"/>
    <property type="match status" value="1"/>
</dbReference>
<keyword evidence="3" id="KW-1185">Reference proteome</keyword>
<protein>
    <recommendedName>
        <fullName evidence="1">PA14 domain-containing protein</fullName>
    </recommendedName>
</protein>
<gene>
    <name evidence="2" type="ORF">EGI31_03470</name>
</gene>
<dbReference type="InterPro" id="IPR013783">
    <property type="entry name" value="Ig-like_fold"/>
</dbReference>
<sequence>MQLFDKKFSGWINILKITITIVFLNHSNLFAQCTVGTTQVTWEAAASGSQTIIPTVGTAGGPPAAVTDAVPGCTNVNSINPFNFTTTITEVVGNVYDRIRSGTNGLYGQPYLTVVIDNFDGGCTTCDNTTNAPYANGSRIDIRLNFQYPVLLNNLRIDDIDAADIARAPTGQSSFQDVVTVSALSITGTNVPLNLSLGASGFVNLSGQTATAIWTSGVNNNLSENDPAGQLTVSSSQAVTSVTISFIAGSSAISPAQQAIRIGTIDVCCPSLIDITGNVFNECNGLSDNIINGTGLGNPANTTLYANLVEPTTNRVIAVGTVSSNGTYSIVDVPVNTTYNIVLSTTQGVVGNAPPSASLPTGWTNVGENLGSGSGNDGTVNGILTGIVVGTSNITQANFGILNNATQTTVTASSSTTTLCANQSFTLNGTVTNGVLREFFPNISGVLVTDLTSNATYPNSPTVSEILSTTIGPSGIADNYGTRVRYYFTPSTSGSYQFVIYGDDQTTLSWSGSSATSPLTTIASIPDWTNVNELTKYASQTTASLSLTAGTQYYFELLQKEGFGGDHYGILYRLSPSTTFINIPTAELSPVRYSWSGPNGYTSQNLSNTIVNAQPNQSGIYTITTTDFYGCQKTATVNVTVNALPTPTAASNSPVCVGQTINLTSSGGTGYSWSGPGGFTSTLQNPTRTLSTTAMAGTYTVTVTNAAGCTATATTAVVVNTLPIPTAASNSPVCVGQTIN</sequence>
<name>A0AAE3H335_9BACT</name>
<accession>A0AAE3H335</accession>
<dbReference type="SUPFAM" id="SSF49299">
    <property type="entry name" value="PKD domain"/>
    <property type="match status" value="1"/>
</dbReference>
<organism evidence="2 3">
    <name type="scientific">Lacihabitans soyangensis</name>
    <dbReference type="NCBI Taxonomy" id="869394"/>
    <lineage>
        <taxon>Bacteria</taxon>
        <taxon>Pseudomonadati</taxon>
        <taxon>Bacteroidota</taxon>
        <taxon>Cytophagia</taxon>
        <taxon>Cytophagales</taxon>
        <taxon>Leadbetterellaceae</taxon>
        <taxon>Lacihabitans</taxon>
    </lineage>
</organism>
<dbReference type="Proteomes" id="UP001204144">
    <property type="component" value="Unassembled WGS sequence"/>
</dbReference>
<comment type="caution">
    <text evidence="2">The sequence shown here is derived from an EMBL/GenBank/DDBJ whole genome shotgun (WGS) entry which is preliminary data.</text>
</comment>
<evidence type="ECO:0000313" key="2">
    <source>
        <dbReference type="EMBL" id="MCP9762000.1"/>
    </source>
</evidence>
<dbReference type="AlphaFoldDB" id="A0AAE3H335"/>
<dbReference type="InterPro" id="IPR035986">
    <property type="entry name" value="PKD_dom_sf"/>
</dbReference>
<proteinExistence type="predicted"/>
<evidence type="ECO:0000259" key="1">
    <source>
        <dbReference type="PROSITE" id="PS51820"/>
    </source>
</evidence>
<feature type="domain" description="PA14" evidence="1">
    <location>
        <begin position="430"/>
        <end position="587"/>
    </location>
</feature>
<dbReference type="InterPro" id="IPR037524">
    <property type="entry name" value="PA14/GLEYA"/>
</dbReference>
<dbReference type="Gene3D" id="2.60.40.10">
    <property type="entry name" value="Immunoglobulins"/>
    <property type="match status" value="2"/>
</dbReference>
<reference evidence="2 3" key="1">
    <citation type="submission" date="2018-11" db="EMBL/GenBank/DDBJ databases">
        <title>Novel bacteria species description.</title>
        <authorList>
            <person name="Han J.-H."/>
        </authorList>
    </citation>
    <scope>NUCLEOTIDE SEQUENCE [LARGE SCALE GENOMIC DNA]</scope>
    <source>
        <strain evidence="2 3">KCTC23259</strain>
    </source>
</reference>
<feature type="non-terminal residue" evidence="2">
    <location>
        <position position="740"/>
    </location>
</feature>